<evidence type="ECO:0000256" key="1">
    <source>
        <dbReference type="SAM" id="Phobius"/>
    </source>
</evidence>
<organism evidence="2 3">
    <name type="scientific">Acetobacter garciniae</name>
    <dbReference type="NCBI Taxonomy" id="2817435"/>
    <lineage>
        <taxon>Bacteria</taxon>
        <taxon>Pseudomonadati</taxon>
        <taxon>Pseudomonadota</taxon>
        <taxon>Alphaproteobacteria</taxon>
        <taxon>Acetobacterales</taxon>
        <taxon>Acetobacteraceae</taxon>
        <taxon>Acetobacter</taxon>
    </lineage>
</organism>
<keyword evidence="1" id="KW-1133">Transmembrane helix</keyword>
<keyword evidence="1" id="KW-0472">Membrane</keyword>
<sequence>MPTTNQGGPQAPATPRHVLRRLGWFVAIWCMSTATFGLVAFLLRLMIPR</sequence>
<gene>
    <name evidence="2" type="ORF">J2D77_16430</name>
</gene>
<protein>
    <submittedName>
        <fullName evidence="2">DUF2474 domain-containing protein</fullName>
    </submittedName>
</protein>
<dbReference type="AlphaFoldDB" id="A0A939HN36"/>
<feature type="transmembrane region" description="Helical" evidence="1">
    <location>
        <begin position="22"/>
        <end position="43"/>
    </location>
</feature>
<dbReference type="EMBL" id="JAFVMH010000016">
    <property type="protein sequence ID" value="MBO1326732.1"/>
    <property type="molecule type" value="Genomic_DNA"/>
</dbReference>
<comment type="caution">
    <text evidence="2">The sequence shown here is derived from an EMBL/GenBank/DDBJ whole genome shotgun (WGS) entry which is preliminary data.</text>
</comment>
<evidence type="ECO:0000313" key="2">
    <source>
        <dbReference type="EMBL" id="MBO1326732.1"/>
    </source>
</evidence>
<keyword evidence="1" id="KW-0812">Transmembrane</keyword>
<evidence type="ECO:0000313" key="3">
    <source>
        <dbReference type="Proteomes" id="UP000664073"/>
    </source>
</evidence>
<dbReference type="Pfam" id="PF10617">
    <property type="entry name" value="DUF2474"/>
    <property type="match status" value="1"/>
</dbReference>
<keyword evidence="3" id="KW-1185">Reference proteome</keyword>
<reference evidence="2" key="1">
    <citation type="submission" date="2021-03" db="EMBL/GenBank/DDBJ databases">
        <title>The complete genome sequence of Acetobacter sp. TBRC 12339.</title>
        <authorList>
            <person name="Charoenyingcharoen P."/>
            <person name="Yukphan P."/>
        </authorList>
    </citation>
    <scope>NUCLEOTIDE SEQUENCE</scope>
    <source>
        <strain evidence="2">TBRC 12339</strain>
    </source>
</reference>
<proteinExistence type="predicted"/>
<dbReference type="InterPro" id="IPR018895">
    <property type="entry name" value="DUF2474"/>
</dbReference>
<dbReference type="Proteomes" id="UP000664073">
    <property type="component" value="Unassembled WGS sequence"/>
</dbReference>
<dbReference type="RefSeq" id="WP_207847560.1">
    <property type="nucleotide sequence ID" value="NZ_JAFVMH010000016.1"/>
</dbReference>
<accession>A0A939HN36</accession>
<name>A0A939HN36_9PROT</name>